<keyword evidence="1" id="KW-0472">Membrane</keyword>
<keyword evidence="1" id="KW-0812">Transmembrane</keyword>
<evidence type="ECO:0000313" key="3">
    <source>
        <dbReference type="Proteomes" id="UP001139502"/>
    </source>
</evidence>
<protein>
    <submittedName>
        <fullName evidence="2">Uncharacterized protein</fullName>
    </submittedName>
</protein>
<proteinExistence type="predicted"/>
<accession>A0A9X2KHT5</accession>
<sequence>MTSDSRSRQKHRLRWSLLIIVATALCLSVVLVLAWLRPWANDTEAPPESEGDASIEASDSGSFVIPDSFVSEPFEETFKSGERRWLDLTLDTYLEPGSAAAAYLAVYLGCKDSTGARALGMTGTQNIRQDEPTTIKMTGLVEATHAGEASCRVRVSAPNGEAVAAGMTVDIDTSFTLGARPVQGEEAKPRTSLPAVIDPGKKVVLFDDTLSAAEGERRFRSSASMHLTTCTIQNGSKDSQGGDFLCDESTLDRQGSQVSAVLSQEVEASDGNECGNPREQQVDHLIDHDQHHYIFTIGGEYEEPEGCRGTPKFTLTLENDGPAPVVVHSDSTRAYAGVDE</sequence>
<gene>
    <name evidence="2" type="ORF">NBM05_09250</name>
</gene>
<reference evidence="2" key="1">
    <citation type="submission" date="2022-06" db="EMBL/GenBank/DDBJ databases">
        <title>Rothia sp. isolated from sandalwood seedling.</title>
        <authorList>
            <person name="Tuikhar N."/>
            <person name="Kirdat K."/>
            <person name="Thorat V."/>
            <person name="Swetha P."/>
            <person name="Padma S."/>
            <person name="Sundararaj R."/>
            <person name="Yadav A."/>
        </authorList>
    </citation>
    <scope>NUCLEOTIDE SEQUENCE</scope>
    <source>
        <strain evidence="2">AR01</strain>
    </source>
</reference>
<dbReference type="RefSeq" id="WP_254166737.1">
    <property type="nucleotide sequence ID" value="NZ_JANAFB010000020.1"/>
</dbReference>
<name>A0A9X2KHT5_9MICC</name>
<organism evidence="2 3">
    <name type="scientific">Rothia santali</name>
    <dbReference type="NCBI Taxonomy" id="2949643"/>
    <lineage>
        <taxon>Bacteria</taxon>
        <taxon>Bacillati</taxon>
        <taxon>Actinomycetota</taxon>
        <taxon>Actinomycetes</taxon>
        <taxon>Micrococcales</taxon>
        <taxon>Micrococcaceae</taxon>
        <taxon>Rothia</taxon>
    </lineage>
</organism>
<evidence type="ECO:0000256" key="1">
    <source>
        <dbReference type="SAM" id="Phobius"/>
    </source>
</evidence>
<keyword evidence="1" id="KW-1133">Transmembrane helix</keyword>
<keyword evidence="3" id="KW-1185">Reference proteome</keyword>
<dbReference type="AlphaFoldDB" id="A0A9X2KHT5"/>
<dbReference type="Proteomes" id="UP001139502">
    <property type="component" value="Unassembled WGS sequence"/>
</dbReference>
<evidence type="ECO:0000313" key="2">
    <source>
        <dbReference type="EMBL" id="MCP3426187.1"/>
    </source>
</evidence>
<feature type="transmembrane region" description="Helical" evidence="1">
    <location>
        <begin position="15"/>
        <end position="36"/>
    </location>
</feature>
<dbReference type="EMBL" id="JANAFB010000020">
    <property type="protein sequence ID" value="MCP3426187.1"/>
    <property type="molecule type" value="Genomic_DNA"/>
</dbReference>
<comment type="caution">
    <text evidence="2">The sequence shown here is derived from an EMBL/GenBank/DDBJ whole genome shotgun (WGS) entry which is preliminary data.</text>
</comment>